<dbReference type="GO" id="GO:0043295">
    <property type="term" value="F:glutathione binding"/>
    <property type="evidence" value="ECO:0007669"/>
    <property type="project" value="TreeGrafter"/>
</dbReference>
<dbReference type="PROSITE" id="PS50404">
    <property type="entry name" value="GST_NTER"/>
    <property type="match status" value="1"/>
</dbReference>
<organism evidence="8 9">
    <name type="scientific">Neolentinus lepideus HHB14362 ss-1</name>
    <dbReference type="NCBI Taxonomy" id="1314782"/>
    <lineage>
        <taxon>Eukaryota</taxon>
        <taxon>Fungi</taxon>
        <taxon>Dikarya</taxon>
        <taxon>Basidiomycota</taxon>
        <taxon>Agaricomycotina</taxon>
        <taxon>Agaricomycetes</taxon>
        <taxon>Gloeophyllales</taxon>
        <taxon>Gloeophyllaceae</taxon>
        <taxon>Neolentinus</taxon>
    </lineage>
</organism>
<feature type="domain" description="GST C-terminal" evidence="7">
    <location>
        <begin position="86"/>
        <end position="209"/>
    </location>
</feature>
<dbReference type="InterPro" id="IPR004045">
    <property type="entry name" value="Glutathione_S-Trfase_N"/>
</dbReference>
<dbReference type="PROSITE" id="PS50405">
    <property type="entry name" value="GST_CTER"/>
    <property type="match status" value="1"/>
</dbReference>
<dbReference type="CDD" id="cd03187">
    <property type="entry name" value="GST_C_Phi"/>
    <property type="match status" value="1"/>
</dbReference>
<dbReference type="Pfam" id="PF02798">
    <property type="entry name" value="GST_N"/>
    <property type="match status" value="1"/>
</dbReference>
<keyword evidence="3 8" id="KW-0808">Transferase</keyword>
<dbReference type="STRING" id="1314782.A0A165VPT2"/>
<dbReference type="InterPro" id="IPR036282">
    <property type="entry name" value="Glutathione-S-Trfase_C_sf"/>
</dbReference>
<evidence type="ECO:0000259" key="7">
    <source>
        <dbReference type="PROSITE" id="PS50405"/>
    </source>
</evidence>
<dbReference type="GO" id="GO:0009636">
    <property type="term" value="P:response to toxic substance"/>
    <property type="evidence" value="ECO:0007669"/>
    <property type="project" value="UniProtKB-ARBA"/>
</dbReference>
<evidence type="ECO:0000256" key="4">
    <source>
        <dbReference type="ARBA" id="ARBA00047960"/>
    </source>
</evidence>
<comment type="catalytic activity">
    <reaction evidence="4">
        <text>RX + glutathione = an S-substituted glutathione + a halide anion + H(+)</text>
        <dbReference type="Rhea" id="RHEA:16437"/>
        <dbReference type="ChEBI" id="CHEBI:15378"/>
        <dbReference type="ChEBI" id="CHEBI:16042"/>
        <dbReference type="ChEBI" id="CHEBI:17792"/>
        <dbReference type="ChEBI" id="CHEBI:57925"/>
        <dbReference type="ChEBI" id="CHEBI:90779"/>
        <dbReference type="EC" id="2.5.1.18"/>
    </reaction>
</comment>
<dbReference type="EMBL" id="KV425552">
    <property type="protein sequence ID" value="KZT29998.1"/>
    <property type="molecule type" value="Genomic_DNA"/>
</dbReference>
<dbReference type="PANTHER" id="PTHR43900:SF3">
    <property type="entry name" value="GLUTATHIONE S-TRANSFERASE RHO"/>
    <property type="match status" value="1"/>
</dbReference>
<evidence type="ECO:0000313" key="8">
    <source>
        <dbReference type="EMBL" id="KZT29998.1"/>
    </source>
</evidence>
<dbReference type="SUPFAM" id="SSF52833">
    <property type="entry name" value="Thioredoxin-like"/>
    <property type="match status" value="1"/>
</dbReference>
<dbReference type="InterPro" id="IPR004046">
    <property type="entry name" value="GST_C"/>
</dbReference>
<dbReference type="InParanoid" id="A0A165VPT2"/>
<dbReference type="GO" id="GO:0006749">
    <property type="term" value="P:glutathione metabolic process"/>
    <property type="evidence" value="ECO:0007669"/>
    <property type="project" value="TreeGrafter"/>
</dbReference>
<dbReference type="CDD" id="cd03053">
    <property type="entry name" value="GST_N_Phi"/>
    <property type="match status" value="1"/>
</dbReference>
<dbReference type="SFLD" id="SFLDG01154">
    <property type="entry name" value="Main.5:_Phi-like"/>
    <property type="match status" value="1"/>
</dbReference>
<evidence type="ECO:0000259" key="6">
    <source>
        <dbReference type="PROSITE" id="PS50404"/>
    </source>
</evidence>
<dbReference type="GO" id="GO:0005737">
    <property type="term" value="C:cytoplasm"/>
    <property type="evidence" value="ECO:0007669"/>
    <property type="project" value="TreeGrafter"/>
</dbReference>
<dbReference type="InterPro" id="IPR036249">
    <property type="entry name" value="Thioredoxin-like_sf"/>
</dbReference>
<comment type="similarity">
    <text evidence="1">Belongs to the GST superfamily. Phi family.</text>
</comment>
<dbReference type="InterPro" id="IPR040079">
    <property type="entry name" value="Glutathione_S-Trfase"/>
</dbReference>
<evidence type="ECO:0000256" key="1">
    <source>
        <dbReference type="ARBA" id="ARBA00010128"/>
    </source>
</evidence>
<dbReference type="InterPro" id="IPR010987">
    <property type="entry name" value="Glutathione-S-Trfase_C-like"/>
</dbReference>
<evidence type="ECO:0000256" key="5">
    <source>
        <dbReference type="ARBA" id="ARBA00053259"/>
    </source>
</evidence>
<accession>A0A165VPT2</accession>
<keyword evidence="9" id="KW-1185">Reference proteome</keyword>
<dbReference type="PANTHER" id="PTHR43900">
    <property type="entry name" value="GLUTATHIONE S-TRANSFERASE RHO"/>
    <property type="match status" value="1"/>
</dbReference>
<dbReference type="OrthoDB" id="249703at2759"/>
<gene>
    <name evidence="8" type="ORF">NEOLEDRAFT_1166299</name>
</gene>
<dbReference type="AlphaFoldDB" id="A0A165VPT2"/>
<dbReference type="SFLD" id="SFLDG00358">
    <property type="entry name" value="Main_(cytGST)"/>
    <property type="match status" value="1"/>
</dbReference>
<dbReference type="SUPFAM" id="SSF47616">
    <property type="entry name" value="GST C-terminal domain-like"/>
    <property type="match status" value="1"/>
</dbReference>
<dbReference type="Gene3D" id="3.40.30.10">
    <property type="entry name" value="Glutaredoxin"/>
    <property type="match status" value="1"/>
</dbReference>
<dbReference type="InterPro" id="IPR034347">
    <property type="entry name" value="GST_Phi_C"/>
</dbReference>
<dbReference type="Proteomes" id="UP000076761">
    <property type="component" value="Unassembled WGS sequence"/>
</dbReference>
<comment type="function">
    <text evidence="5">May be involved in the conjugation of reduced glutathione to a wide number of exogenous and endogenous hydrophobic electrophiles and have a detoxification role against certain herbicides.</text>
</comment>
<reference evidence="8 9" key="1">
    <citation type="journal article" date="2016" name="Mol. Biol. Evol.">
        <title>Comparative Genomics of Early-Diverging Mushroom-Forming Fungi Provides Insights into the Origins of Lignocellulose Decay Capabilities.</title>
        <authorList>
            <person name="Nagy L.G."/>
            <person name="Riley R."/>
            <person name="Tritt A."/>
            <person name="Adam C."/>
            <person name="Daum C."/>
            <person name="Floudas D."/>
            <person name="Sun H."/>
            <person name="Yadav J.S."/>
            <person name="Pangilinan J."/>
            <person name="Larsson K.H."/>
            <person name="Matsuura K."/>
            <person name="Barry K."/>
            <person name="Labutti K."/>
            <person name="Kuo R."/>
            <person name="Ohm R.A."/>
            <person name="Bhattacharya S.S."/>
            <person name="Shirouzu T."/>
            <person name="Yoshinaga Y."/>
            <person name="Martin F.M."/>
            <person name="Grigoriev I.V."/>
            <person name="Hibbett D.S."/>
        </authorList>
    </citation>
    <scope>NUCLEOTIDE SEQUENCE [LARGE SCALE GENOMIC DNA]</scope>
    <source>
        <strain evidence="8 9">HHB14362 ss-1</strain>
    </source>
</reference>
<dbReference type="FunFam" id="3.40.30.10:FF:000039">
    <property type="entry name" value="Glutathione S-transferase domain"/>
    <property type="match status" value="1"/>
</dbReference>
<dbReference type="Gene3D" id="1.20.1050.10">
    <property type="match status" value="1"/>
</dbReference>
<protein>
    <recommendedName>
        <fullName evidence="2">glutathione transferase</fullName>
        <ecNumber evidence="2">2.5.1.18</ecNumber>
    </recommendedName>
</protein>
<evidence type="ECO:0000313" key="9">
    <source>
        <dbReference type="Proteomes" id="UP000076761"/>
    </source>
</evidence>
<evidence type="ECO:0000256" key="2">
    <source>
        <dbReference type="ARBA" id="ARBA00012452"/>
    </source>
</evidence>
<dbReference type="GO" id="GO:0004364">
    <property type="term" value="F:glutathione transferase activity"/>
    <property type="evidence" value="ECO:0007669"/>
    <property type="project" value="UniProtKB-EC"/>
</dbReference>
<dbReference type="Pfam" id="PF00043">
    <property type="entry name" value="GST_C"/>
    <property type="match status" value="1"/>
</dbReference>
<proteinExistence type="inferred from homology"/>
<dbReference type="EC" id="2.5.1.18" evidence="2"/>
<evidence type="ECO:0000256" key="3">
    <source>
        <dbReference type="ARBA" id="ARBA00022679"/>
    </source>
</evidence>
<feature type="domain" description="GST N-terminal" evidence="6">
    <location>
        <begin position="1"/>
        <end position="82"/>
    </location>
</feature>
<sequence>MVLQPVGSPYSTCTRRVAVVCKELGIPYELKAIDLSKGEHKSAEFVAKQPFGQVPYIDDDGFVLFESRAIGRYLALKAGSDLLPRDVKAQAKFEQAASIELTNFDPFASGIAAEKVFKPRRGVQTDPARVQEYATALEGKLDAYEKILAIQKYLAGDEITLADLFHLTYGAMLAPCGFSFLEDGKRPNVARWWKDITDRPSWQAVKDQA</sequence>
<dbReference type="FunFam" id="1.20.1050.10:FF:000004">
    <property type="entry name" value="Glutathione S-transferase F2"/>
    <property type="match status" value="1"/>
</dbReference>
<name>A0A165VPT2_9AGAM</name>
<dbReference type="SFLD" id="SFLDS00019">
    <property type="entry name" value="Glutathione_Transferase_(cytos"/>
    <property type="match status" value="1"/>
</dbReference>